<feature type="region of interest" description="Disordered" evidence="1">
    <location>
        <begin position="1"/>
        <end position="146"/>
    </location>
</feature>
<dbReference type="Proteomes" id="UP000604825">
    <property type="component" value="Unassembled WGS sequence"/>
</dbReference>
<feature type="compositionally biased region" description="Basic and acidic residues" evidence="1">
    <location>
        <begin position="43"/>
        <end position="56"/>
    </location>
</feature>
<accession>A0A811MUD5</accession>
<gene>
    <name evidence="2" type="ORF">NCGR_LOCUS8510</name>
</gene>
<keyword evidence="3" id="KW-1185">Reference proteome</keyword>
<organism evidence="2 3">
    <name type="scientific">Miscanthus lutarioriparius</name>
    <dbReference type="NCBI Taxonomy" id="422564"/>
    <lineage>
        <taxon>Eukaryota</taxon>
        <taxon>Viridiplantae</taxon>
        <taxon>Streptophyta</taxon>
        <taxon>Embryophyta</taxon>
        <taxon>Tracheophyta</taxon>
        <taxon>Spermatophyta</taxon>
        <taxon>Magnoliopsida</taxon>
        <taxon>Liliopsida</taxon>
        <taxon>Poales</taxon>
        <taxon>Poaceae</taxon>
        <taxon>PACMAD clade</taxon>
        <taxon>Panicoideae</taxon>
        <taxon>Andropogonodae</taxon>
        <taxon>Andropogoneae</taxon>
        <taxon>Saccharinae</taxon>
        <taxon>Miscanthus</taxon>
    </lineage>
</organism>
<proteinExistence type="predicted"/>
<dbReference type="EMBL" id="CAJGYO010000002">
    <property type="protein sequence ID" value="CAD6212761.1"/>
    <property type="molecule type" value="Genomic_DNA"/>
</dbReference>
<comment type="caution">
    <text evidence="2">The sequence shown here is derived from an EMBL/GenBank/DDBJ whole genome shotgun (WGS) entry which is preliminary data.</text>
</comment>
<protein>
    <submittedName>
        <fullName evidence="2">Uncharacterized protein</fullName>
    </submittedName>
</protein>
<feature type="compositionally biased region" description="Basic and acidic residues" evidence="1">
    <location>
        <begin position="1"/>
        <end position="11"/>
    </location>
</feature>
<dbReference type="AlphaFoldDB" id="A0A811MUD5"/>
<reference evidence="2" key="1">
    <citation type="submission" date="2020-10" db="EMBL/GenBank/DDBJ databases">
        <authorList>
            <person name="Han B."/>
            <person name="Lu T."/>
            <person name="Zhao Q."/>
            <person name="Huang X."/>
            <person name="Zhao Y."/>
        </authorList>
    </citation>
    <scope>NUCLEOTIDE SEQUENCE</scope>
</reference>
<sequence>MNRVRAGDACRRGATPASRSRSGAWPSAASAPDRGTARSKRHVAGEGRRQEQRPHPEAASTWGVTPGRATAPALGIHARTGAGNAGAGSSRLVKLPHRPGSVGARPPASGRSPRQPWSTEDGKAAGRKGCAGVSRTRVKKTEKESG</sequence>
<evidence type="ECO:0000313" key="2">
    <source>
        <dbReference type="EMBL" id="CAD6212761.1"/>
    </source>
</evidence>
<evidence type="ECO:0000256" key="1">
    <source>
        <dbReference type="SAM" id="MobiDB-lite"/>
    </source>
</evidence>
<name>A0A811MUD5_9POAL</name>
<evidence type="ECO:0000313" key="3">
    <source>
        <dbReference type="Proteomes" id="UP000604825"/>
    </source>
</evidence>